<dbReference type="Proteomes" id="UP000663866">
    <property type="component" value="Unassembled WGS sequence"/>
</dbReference>
<protein>
    <submittedName>
        <fullName evidence="1">Uncharacterized protein</fullName>
    </submittedName>
</protein>
<evidence type="ECO:0000313" key="1">
    <source>
        <dbReference type="EMBL" id="CAF4496859.1"/>
    </source>
</evidence>
<name>A0A820V9Q0_9BILA</name>
<sequence>MMEEEVNEISRAYVTDYWFDDVEKDVMDILTGDEWETISHDYYIPDDPSIHERMSSLPSISIPHPHSTMNGSIGYLKTISSSVLNSFFSYLENHKT</sequence>
<proteinExistence type="predicted"/>
<reference evidence="1" key="1">
    <citation type="submission" date="2021-02" db="EMBL/GenBank/DDBJ databases">
        <authorList>
            <person name="Nowell W R."/>
        </authorList>
    </citation>
    <scope>NUCLEOTIDE SEQUENCE</scope>
</reference>
<gene>
    <name evidence="1" type="ORF">OVN521_LOCUS40512</name>
</gene>
<accession>A0A820V9Q0</accession>
<dbReference type="EMBL" id="CAJOBG010052727">
    <property type="protein sequence ID" value="CAF4496859.1"/>
    <property type="molecule type" value="Genomic_DNA"/>
</dbReference>
<evidence type="ECO:0000313" key="2">
    <source>
        <dbReference type="Proteomes" id="UP000663866"/>
    </source>
</evidence>
<comment type="caution">
    <text evidence="1">The sequence shown here is derived from an EMBL/GenBank/DDBJ whole genome shotgun (WGS) entry which is preliminary data.</text>
</comment>
<keyword evidence="2" id="KW-1185">Reference proteome</keyword>
<organism evidence="1 2">
    <name type="scientific">Rotaria magnacalcarata</name>
    <dbReference type="NCBI Taxonomy" id="392030"/>
    <lineage>
        <taxon>Eukaryota</taxon>
        <taxon>Metazoa</taxon>
        <taxon>Spiralia</taxon>
        <taxon>Gnathifera</taxon>
        <taxon>Rotifera</taxon>
        <taxon>Eurotatoria</taxon>
        <taxon>Bdelloidea</taxon>
        <taxon>Philodinida</taxon>
        <taxon>Philodinidae</taxon>
        <taxon>Rotaria</taxon>
    </lineage>
</organism>
<dbReference type="AlphaFoldDB" id="A0A820V9Q0"/>